<evidence type="ECO:0000313" key="3">
    <source>
        <dbReference type="EMBL" id="TCO31653.1"/>
    </source>
</evidence>
<accession>A0ABY2BXA4</accession>
<evidence type="ECO:0000313" key="4">
    <source>
        <dbReference type="Proteomes" id="UP000295818"/>
    </source>
</evidence>
<sequence length="256" mass="26090">MRLAIAAVAVLGLLVGCSSSEKPAAAPTPAPPANAGGTVPVPTITLSTAKPTDAAEPPQIPEQATAPPPAAAGPVSAKNLPAAAKLGAGWKTYTDPGGAEAGFQGNETWTRRREAHQAAFEALPIGCAKQLPKDSLPVPQHALQGSYRTSRATPATALVLRFGDADKATTYYRGYQARMTACGNDANAQLAVQSLWSEDTAAASVRRYAGAEAFVEVSVVQGATVALLAAESAAPAGETAWARSVVPELRAVIDSP</sequence>
<dbReference type="EMBL" id="SLWM01000001">
    <property type="protein sequence ID" value="TCO31653.1"/>
    <property type="molecule type" value="Genomic_DNA"/>
</dbReference>
<keyword evidence="4" id="KW-1185">Reference proteome</keyword>
<comment type="caution">
    <text evidence="3">The sequence shown here is derived from an EMBL/GenBank/DDBJ whole genome shotgun (WGS) entry which is preliminary data.</text>
</comment>
<evidence type="ECO:0000256" key="1">
    <source>
        <dbReference type="SAM" id="MobiDB-lite"/>
    </source>
</evidence>
<keyword evidence="2" id="KW-0732">Signal</keyword>
<organism evidence="3 4">
    <name type="scientific">Kribbella orskensis</name>
    <dbReference type="NCBI Taxonomy" id="2512216"/>
    <lineage>
        <taxon>Bacteria</taxon>
        <taxon>Bacillati</taxon>
        <taxon>Actinomycetota</taxon>
        <taxon>Actinomycetes</taxon>
        <taxon>Propionibacteriales</taxon>
        <taxon>Kribbellaceae</taxon>
        <taxon>Kribbella</taxon>
    </lineage>
</organism>
<feature type="signal peptide" evidence="2">
    <location>
        <begin position="1"/>
        <end position="24"/>
    </location>
</feature>
<feature type="region of interest" description="Disordered" evidence="1">
    <location>
        <begin position="20"/>
        <end position="76"/>
    </location>
</feature>
<feature type="compositionally biased region" description="Low complexity" evidence="1">
    <location>
        <begin position="33"/>
        <end position="42"/>
    </location>
</feature>
<feature type="chain" id="PRO_5046720975" description="PknH-like protein" evidence="2">
    <location>
        <begin position="25"/>
        <end position="256"/>
    </location>
</feature>
<protein>
    <recommendedName>
        <fullName evidence="5">PknH-like protein</fullName>
    </recommendedName>
</protein>
<proteinExistence type="predicted"/>
<evidence type="ECO:0008006" key="5">
    <source>
        <dbReference type="Google" id="ProtNLM"/>
    </source>
</evidence>
<gene>
    <name evidence="3" type="ORF">EV644_101294</name>
</gene>
<dbReference type="Proteomes" id="UP000295818">
    <property type="component" value="Unassembled WGS sequence"/>
</dbReference>
<dbReference type="PROSITE" id="PS51257">
    <property type="entry name" value="PROKAR_LIPOPROTEIN"/>
    <property type="match status" value="1"/>
</dbReference>
<reference evidence="3 4" key="1">
    <citation type="journal article" date="2015" name="Stand. Genomic Sci.">
        <title>Genomic Encyclopedia of Bacterial and Archaeal Type Strains, Phase III: the genomes of soil and plant-associated and newly described type strains.</title>
        <authorList>
            <person name="Whitman W.B."/>
            <person name="Woyke T."/>
            <person name="Klenk H.P."/>
            <person name="Zhou Y."/>
            <person name="Lilburn T.G."/>
            <person name="Beck B.J."/>
            <person name="De Vos P."/>
            <person name="Vandamme P."/>
            <person name="Eisen J.A."/>
            <person name="Garrity G."/>
            <person name="Hugenholtz P."/>
            <person name="Kyrpides N.C."/>
        </authorList>
    </citation>
    <scope>NUCLEOTIDE SEQUENCE [LARGE SCALE GENOMIC DNA]</scope>
    <source>
        <strain evidence="3 4">VKM Ac-2538</strain>
    </source>
</reference>
<name>A0ABY2BXA4_9ACTN</name>
<evidence type="ECO:0000256" key="2">
    <source>
        <dbReference type="SAM" id="SignalP"/>
    </source>
</evidence>
<feature type="compositionally biased region" description="Low complexity" evidence="1">
    <location>
        <begin position="54"/>
        <end position="65"/>
    </location>
</feature>